<gene>
    <name evidence="7" type="ORF">FA14DRAFT_118433</name>
</gene>
<dbReference type="PANTHER" id="PTHR31451:SF40">
    <property type="entry name" value="GLYCOSIDE HYDROLASE FAMILY 5 DOMAIN-CONTAINING PROTEIN"/>
    <property type="match status" value="1"/>
</dbReference>
<comment type="catalytic activity">
    <reaction evidence="1">
        <text>Random hydrolysis of (1-&gt;4)-beta-D-mannosidic linkages in mannans, galactomannans and glucomannans.</text>
        <dbReference type="EC" id="3.2.1.78"/>
    </reaction>
</comment>
<dbReference type="PANTHER" id="PTHR31451">
    <property type="match status" value="1"/>
</dbReference>
<dbReference type="AlphaFoldDB" id="A0A316VHT5"/>
<dbReference type="GeneID" id="37018073"/>
<dbReference type="Pfam" id="PF26410">
    <property type="entry name" value="GH5_mannosidase"/>
    <property type="match status" value="1"/>
</dbReference>
<dbReference type="EC" id="3.2.1.78" evidence="3"/>
<proteinExistence type="inferred from homology"/>
<dbReference type="OrthoDB" id="406631at2759"/>
<dbReference type="Proteomes" id="UP000245771">
    <property type="component" value="Unassembled WGS sequence"/>
</dbReference>
<organism evidence="7 8">
    <name type="scientific">Meira miltonrushii</name>
    <dbReference type="NCBI Taxonomy" id="1280837"/>
    <lineage>
        <taxon>Eukaryota</taxon>
        <taxon>Fungi</taxon>
        <taxon>Dikarya</taxon>
        <taxon>Basidiomycota</taxon>
        <taxon>Ustilaginomycotina</taxon>
        <taxon>Exobasidiomycetes</taxon>
        <taxon>Exobasidiales</taxon>
        <taxon>Brachybasidiaceae</taxon>
        <taxon>Meira</taxon>
    </lineage>
</organism>
<evidence type="ECO:0000256" key="4">
    <source>
        <dbReference type="ARBA" id="ARBA00022801"/>
    </source>
</evidence>
<keyword evidence="5" id="KW-0326">Glycosidase</keyword>
<evidence type="ECO:0000313" key="8">
    <source>
        <dbReference type="Proteomes" id="UP000245771"/>
    </source>
</evidence>
<keyword evidence="4 7" id="KW-0378">Hydrolase</keyword>
<name>A0A316VHT5_9BASI</name>
<dbReference type="EMBL" id="KZ819602">
    <property type="protein sequence ID" value="PWN36598.1"/>
    <property type="molecule type" value="Genomic_DNA"/>
</dbReference>
<dbReference type="InParanoid" id="A0A316VHT5"/>
<evidence type="ECO:0000256" key="3">
    <source>
        <dbReference type="ARBA" id="ARBA00012706"/>
    </source>
</evidence>
<dbReference type="InterPro" id="IPR045053">
    <property type="entry name" value="MAN-like"/>
</dbReference>
<dbReference type="SUPFAM" id="SSF51445">
    <property type="entry name" value="(Trans)glycosidases"/>
    <property type="match status" value="1"/>
</dbReference>
<feature type="domain" description="Glycoside hydrolase family 5" evidence="6">
    <location>
        <begin position="13"/>
        <end position="456"/>
    </location>
</feature>
<dbReference type="Gene3D" id="3.20.20.80">
    <property type="entry name" value="Glycosidases"/>
    <property type="match status" value="1"/>
</dbReference>
<sequence length="461" mass="52377">MSQFETTQIQQDDFIRVSELGFKDSHDKPFFIQGINYWSCMNLAAEAEMGGNLTRLQVELDRLKEVGVNVIRIMAATEGASAKQPFRVYPVMQPSPGQWDERMFVALDRCIAEAGKRNIRVLMVMGNTWQWTGGIAQYVSWANDDLQIPYPRSWDMKAAPQRDDGYAGWGNWTDAEAPSQGGDDFMSFQARFYEDTKAQELYENHLLKVLNRTNSITGRAYVHDPTILAWEPLNEPQTADAAGKKIAGTSEDDPMIAWHHKVSSLIKSKAPHQLSTTGSEAKQSEALFKSLHAHHSIDFCCAHIWAEIWGYYDMLDGSSNSLQKAKHFASKYLDKVRSWSNDISKPIILEEFGMARDNWKNKDSAYTYSTKASTTHRDAYFSHLFEIVFSSFQQRTGFAGLMPWSYGGLFDTETQQYNSFDMVLAGDPPQEPPGWFSVLYNDSTMGLMSKWHEQVVSLFVC</sequence>
<evidence type="ECO:0000259" key="6">
    <source>
        <dbReference type="Pfam" id="PF26410"/>
    </source>
</evidence>
<protein>
    <recommendedName>
        <fullName evidence="3">mannan endo-1,4-beta-mannosidase</fullName>
        <ecNumber evidence="3">3.2.1.78</ecNumber>
    </recommendedName>
</protein>
<dbReference type="GO" id="GO:0016985">
    <property type="term" value="F:mannan endo-1,4-beta-mannosidase activity"/>
    <property type="evidence" value="ECO:0007669"/>
    <property type="project" value="UniProtKB-EC"/>
</dbReference>
<evidence type="ECO:0000256" key="1">
    <source>
        <dbReference type="ARBA" id="ARBA00001678"/>
    </source>
</evidence>
<accession>A0A316VHT5</accession>
<dbReference type="RefSeq" id="XP_025356900.1">
    <property type="nucleotide sequence ID" value="XM_025496292.1"/>
</dbReference>
<evidence type="ECO:0000256" key="5">
    <source>
        <dbReference type="ARBA" id="ARBA00023295"/>
    </source>
</evidence>
<keyword evidence="8" id="KW-1185">Reference proteome</keyword>
<dbReference type="InterPro" id="IPR001547">
    <property type="entry name" value="Glyco_hydro_5"/>
</dbReference>
<comment type="similarity">
    <text evidence="2">Belongs to the glycosyl hydrolase 5 (cellulase A) family.</text>
</comment>
<evidence type="ECO:0000313" key="7">
    <source>
        <dbReference type="EMBL" id="PWN36598.1"/>
    </source>
</evidence>
<dbReference type="InterPro" id="IPR017853">
    <property type="entry name" value="GH"/>
</dbReference>
<reference evidence="7 8" key="1">
    <citation type="journal article" date="2018" name="Mol. Biol. Evol.">
        <title>Broad Genomic Sampling Reveals a Smut Pathogenic Ancestry of the Fungal Clade Ustilaginomycotina.</title>
        <authorList>
            <person name="Kijpornyongpan T."/>
            <person name="Mondo S.J."/>
            <person name="Barry K."/>
            <person name="Sandor L."/>
            <person name="Lee J."/>
            <person name="Lipzen A."/>
            <person name="Pangilinan J."/>
            <person name="LaButti K."/>
            <person name="Hainaut M."/>
            <person name="Henrissat B."/>
            <person name="Grigoriev I.V."/>
            <person name="Spatafora J.W."/>
            <person name="Aime M.C."/>
        </authorList>
    </citation>
    <scope>NUCLEOTIDE SEQUENCE [LARGE SCALE GENOMIC DNA]</scope>
    <source>
        <strain evidence="7 8">MCA 3882</strain>
    </source>
</reference>
<evidence type="ECO:0000256" key="2">
    <source>
        <dbReference type="ARBA" id="ARBA00005641"/>
    </source>
</evidence>
<dbReference type="STRING" id="1280837.A0A316VHT5"/>